<evidence type="ECO:0000313" key="2">
    <source>
        <dbReference type="EMBL" id="PIZ96664.1"/>
    </source>
</evidence>
<dbReference type="Pfam" id="PF10026">
    <property type="entry name" value="DUF2268"/>
    <property type="match status" value="1"/>
</dbReference>
<dbReference type="AlphaFoldDB" id="A0A2M7VBR8"/>
<proteinExistence type="predicted"/>
<feature type="domain" description="DUF2268" evidence="1">
    <location>
        <begin position="73"/>
        <end position="206"/>
    </location>
</feature>
<gene>
    <name evidence="2" type="ORF">COX80_00665</name>
</gene>
<evidence type="ECO:0000259" key="1">
    <source>
        <dbReference type="Pfam" id="PF10026"/>
    </source>
</evidence>
<comment type="caution">
    <text evidence="2">The sequence shown here is derived from an EMBL/GenBank/DDBJ whole genome shotgun (WGS) entry which is preliminary data.</text>
</comment>
<dbReference type="Proteomes" id="UP000231453">
    <property type="component" value="Unassembled WGS sequence"/>
</dbReference>
<protein>
    <recommendedName>
        <fullName evidence="1">DUF2268 domain-containing protein</fullName>
    </recommendedName>
</protein>
<organism evidence="2 3">
    <name type="scientific">Candidatus Magasanikbacteria bacterium CG_4_10_14_0_2_um_filter_33_14</name>
    <dbReference type="NCBI Taxonomy" id="1974636"/>
    <lineage>
        <taxon>Bacteria</taxon>
        <taxon>Candidatus Magasanikiibacteriota</taxon>
    </lineage>
</organism>
<name>A0A2M7VBR8_9BACT</name>
<dbReference type="EMBL" id="PFPL01000011">
    <property type="protein sequence ID" value="PIZ96664.1"/>
    <property type="molecule type" value="Genomic_DNA"/>
</dbReference>
<evidence type="ECO:0000313" key="3">
    <source>
        <dbReference type="Proteomes" id="UP000231453"/>
    </source>
</evidence>
<accession>A0A2M7VBR8</accession>
<reference evidence="3" key="1">
    <citation type="submission" date="2017-09" db="EMBL/GenBank/DDBJ databases">
        <title>Depth-based differentiation of microbial function through sediment-hosted aquifers and enrichment of novel symbionts in the deep terrestrial subsurface.</title>
        <authorList>
            <person name="Probst A.J."/>
            <person name="Ladd B."/>
            <person name="Jarett J.K."/>
            <person name="Geller-Mcgrath D.E."/>
            <person name="Sieber C.M.K."/>
            <person name="Emerson J.B."/>
            <person name="Anantharaman K."/>
            <person name="Thomas B.C."/>
            <person name="Malmstrom R."/>
            <person name="Stieglmeier M."/>
            <person name="Klingl A."/>
            <person name="Woyke T."/>
            <person name="Ryan C.M."/>
            <person name="Banfield J.F."/>
        </authorList>
    </citation>
    <scope>NUCLEOTIDE SEQUENCE [LARGE SCALE GENOMIC DNA]</scope>
</reference>
<dbReference type="InterPro" id="IPR018728">
    <property type="entry name" value="DUF2268"/>
</dbReference>
<sequence length="210" mass="25057">MKNIHLHILQANPLLKLYYSKLKKEFDLVLNQISKYLNIQDIDILVIEDETSNDGPVETKILNDNLLTIVFNTKNKDFKNKLKEHVRRPLSYDLYLMSIYKKFGEPKTLLQEILMHGVAIHFEKTLTKFSLSEDFKLNQKEINTLIDKNKRFFKLKNYNPDKWFYNHKNKPAFIGRVIGYFLIENYLKEHKDKKLETLLKLSPNKLEKLI</sequence>